<evidence type="ECO:0000256" key="4">
    <source>
        <dbReference type="SAM" id="SignalP"/>
    </source>
</evidence>
<accession>A0A2T7PR85</accession>
<dbReference type="PANTHER" id="PTHR15427">
    <property type="entry name" value="EMILIN ELASTIN MICROFIBRIL INTERFACE-LOCATED PROTEIN ELASTIN MICROFIBRIL INTERFACER"/>
    <property type="match status" value="1"/>
</dbReference>
<dbReference type="SUPFAM" id="SSF49842">
    <property type="entry name" value="TNF-like"/>
    <property type="match status" value="1"/>
</dbReference>
<protein>
    <recommendedName>
        <fullName evidence="5">C1q domain-containing protein</fullName>
    </recommendedName>
</protein>
<dbReference type="InterPro" id="IPR001073">
    <property type="entry name" value="C1q_dom"/>
</dbReference>
<organism evidence="6 7">
    <name type="scientific">Pomacea canaliculata</name>
    <name type="common">Golden apple snail</name>
    <dbReference type="NCBI Taxonomy" id="400727"/>
    <lineage>
        <taxon>Eukaryota</taxon>
        <taxon>Metazoa</taxon>
        <taxon>Spiralia</taxon>
        <taxon>Lophotrochozoa</taxon>
        <taxon>Mollusca</taxon>
        <taxon>Gastropoda</taxon>
        <taxon>Caenogastropoda</taxon>
        <taxon>Architaenioglossa</taxon>
        <taxon>Ampullarioidea</taxon>
        <taxon>Ampullariidae</taxon>
        <taxon>Pomacea</taxon>
    </lineage>
</organism>
<evidence type="ECO:0000259" key="5">
    <source>
        <dbReference type="PROSITE" id="PS50871"/>
    </source>
</evidence>
<reference evidence="6 7" key="1">
    <citation type="submission" date="2018-04" db="EMBL/GenBank/DDBJ databases">
        <title>The genome of golden apple snail Pomacea canaliculata provides insight into stress tolerance and invasive adaptation.</title>
        <authorList>
            <person name="Liu C."/>
            <person name="Liu B."/>
            <person name="Ren Y."/>
            <person name="Zhang Y."/>
            <person name="Wang H."/>
            <person name="Li S."/>
            <person name="Jiang F."/>
            <person name="Yin L."/>
            <person name="Zhang G."/>
            <person name="Qian W."/>
            <person name="Fan W."/>
        </authorList>
    </citation>
    <scope>NUCLEOTIDE SEQUENCE [LARGE SCALE GENOMIC DNA]</scope>
    <source>
        <strain evidence="6">SZHN2017</strain>
        <tissue evidence="6">Muscle</tissue>
    </source>
</reference>
<keyword evidence="2" id="KW-0964">Secreted</keyword>
<dbReference type="EMBL" id="PZQS01000002">
    <property type="protein sequence ID" value="PVD35941.1"/>
    <property type="molecule type" value="Genomic_DNA"/>
</dbReference>
<keyword evidence="4" id="KW-0732">Signal</keyword>
<sequence length="241" mass="25710">MQVKAVLALVLLVLLVLVACEANTRKGRKNRQRNRNVERDVSQMDDVAGSEEACHLEVSCKNPNSGMPITLPIQGPRGPPGKPGVPGETGRDGEPGMPGPPGESSGAAAKVPKVAFFAGLKDNKGPVTENSDLVFDSIVTNVGGAFSAETGRFTAPYNGTYYFTVVVAAQGRQRAAVDLVVNEKMVATIWAESIPYWASATNSAILNLRAGDQAWLILLSRASYIHGYMYSTFSGHILFTD</sequence>
<evidence type="ECO:0000256" key="1">
    <source>
        <dbReference type="ARBA" id="ARBA00004613"/>
    </source>
</evidence>
<dbReference type="InterPro" id="IPR008983">
    <property type="entry name" value="Tumour_necrosis_fac-like_dom"/>
</dbReference>
<gene>
    <name evidence="6" type="ORF">C0Q70_02910</name>
</gene>
<comment type="caution">
    <text evidence="6">The sequence shown here is derived from an EMBL/GenBank/DDBJ whole genome shotgun (WGS) entry which is preliminary data.</text>
</comment>
<evidence type="ECO:0000313" key="7">
    <source>
        <dbReference type="Proteomes" id="UP000245119"/>
    </source>
</evidence>
<dbReference type="PROSITE" id="PS50871">
    <property type="entry name" value="C1Q"/>
    <property type="match status" value="1"/>
</dbReference>
<dbReference type="PROSITE" id="PS51257">
    <property type="entry name" value="PROKAR_LIPOPROTEIN"/>
    <property type="match status" value="1"/>
</dbReference>
<dbReference type="SMART" id="SM00110">
    <property type="entry name" value="C1Q"/>
    <property type="match status" value="1"/>
</dbReference>
<dbReference type="Gene3D" id="1.20.5.320">
    <property type="entry name" value="6-Phosphogluconate Dehydrogenase, domain 3"/>
    <property type="match status" value="1"/>
</dbReference>
<dbReference type="GO" id="GO:0005576">
    <property type="term" value="C:extracellular region"/>
    <property type="evidence" value="ECO:0007669"/>
    <property type="project" value="UniProtKB-SubCell"/>
</dbReference>
<dbReference type="InterPro" id="IPR050392">
    <property type="entry name" value="Collagen/C1q_domain"/>
</dbReference>
<dbReference type="Gene3D" id="2.60.120.40">
    <property type="match status" value="1"/>
</dbReference>
<dbReference type="SMR" id="A0A2T7PR85"/>
<proteinExistence type="predicted"/>
<dbReference type="Proteomes" id="UP000245119">
    <property type="component" value="Linkage Group LG2"/>
</dbReference>
<feature type="chain" id="PRO_5015775331" description="C1q domain-containing protein" evidence="4">
    <location>
        <begin position="23"/>
        <end position="241"/>
    </location>
</feature>
<evidence type="ECO:0000256" key="2">
    <source>
        <dbReference type="ARBA" id="ARBA00022525"/>
    </source>
</evidence>
<keyword evidence="7" id="KW-1185">Reference proteome</keyword>
<dbReference type="OrthoDB" id="10071402at2759"/>
<evidence type="ECO:0000313" key="6">
    <source>
        <dbReference type="EMBL" id="PVD35941.1"/>
    </source>
</evidence>
<dbReference type="AlphaFoldDB" id="A0A2T7PR85"/>
<comment type="subcellular location">
    <subcellularLocation>
        <location evidence="1">Secreted</location>
    </subcellularLocation>
</comment>
<dbReference type="PRINTS" id="PR00007">
    <property type="entry name" value="COMPLEMNTC1Q"/>
</dbReference>
<feature type="region of interest" description="Disordered" evidence="3">
    <location>
        <begin position="25"/>
        <end position="46"/>
    </location>
</feature>
<feature type="compositionally biased region" description="Basic residues" evidence="3">
    <location>
        <begin position="25"/>
        <end position="34"/>
    </location>
</feature>
<dbReference type="Pfam" id="PF00386">
    <property type="entry name" value="C1q"/>
    <property type="match status" value="1"/>
</dbReference>
<evidence type="ECO:0000256" key="3">
    <source>
        <dbReference type="SAM" id="MobiDB-lite"/>
    </source>
</evidence>
<feature type="signal peptide" evidence="4">
    <location>
        <begin position="1"/>
        <end position="22"/>
    </location>
</feature>
<dbReference type="OMA" id="GYEMLKF"/>
<feature type="domain" description="C1q" evidence="5">
    <location>
        <begin position="109"/>
        <end position="241"/>
    </location>
</feature>
<dbReference type="STRING" id="400727.A0A2T7PR85"/>
<dbReference type="PANTHER" id="PTHR15427:SF50">
    <property type="entry name" value="COMPLEMENT C1Q TUMOR NECROSIS FACTOR-RELATED PROTEIN 2-LIKE"/>
    <property type="match status" value="1"/>
</dbReference>
<feature type="region of interest" description="Disordered" evidence="3">
    <location>
        <begin position="72"/>
        <end position="107"/>
    </location>
</feature>
<name>A0A2T7PR85_POMCA</name>